<sequence>MFTNLLLPSALAWASSLLISCACVGRSRSRGGGGGEGLDLILVVFFYYALLPRTTHHRAVPRSKCRPRCGVRGYSRTRRSTLRLCSPGRNAGHLRGPSSRPCSPRPSPASPRAGRRPCSSTTAHVSAASRRTCSLSLLACISALRAEDPARYHQAPTNNMVVPATAAGRFFGTASLHLQQRSCCSATYAITTDSSCPTHRPEMARFTIQTTVSWPAIRQW</sequence>
<feature type="region of interest" description="Disordered" evidence="1">
    <location>
        <begin position="86"/>
        <end position="123"/>
    </location>
</feature>
<dbReference type="Proteomes" id="UP000800082">
    <property type="component" value="Unassembled WGS sequence"/>
</dbReference>
<dbReference type="AlphaFoldDB" id="A0A6A5RSU0"/>
<evidence type="ECO:0000313" key="3">
    <source>
        <dbReference type="Proteomes" id="UP000800082"/>
    </source>
</evidence>
<gene>
    <name evidence="2" type="ORF">M421DRAFT_374071</name>
</gene>
<proteinExistence type="predicted"/>
<keyword evidence="3" id="KW-1185">Reference proteome</keyword>
<organism evidence="2 3">
    <name type="scientific">Didymella exigua CBS 183.55</name>
    <dbReference type="NCBI Taxonomy" id="1150837"/>
    <lineage>
        <taxon>Eukaryota</taxon>
        <taxon>Fungi</taxon>
        <taxon>Dikarya</taxon>
        <taxon>Ascomycota</taxon>
        <taxon>Pezizomycotina</taxon>
        <taxon>Dothideomycetes</taxon>
        <taxon>Pleosporomycetidae</taxon>
        <taxon>Pleosporales</taxon>
        <taxon>Pleosporineae</taxon>
        <taxon>Didymellaceae</taxon>
        <taxon>Didymella</taxon>
    </lineage>
</organism>
<reference evidence="2" key="1">
    <citation type="journal article" date="2020" name="Stud. Mycol.">
        <title>101 Dothideomycetes genomes: a test case for predicting lifestyles and emergence of pathogens.</title>
        <authorList>
            <person name="Haridas S."/>
            <person name="Albert R."/>
            <person name="Binder M."/>
            <person name="Bloem J."/>
            <person name="Labutti K."/>
            <person name="Salamov A."/>
            <person name="Andreopoulos B."/>
            <person name="Baker S."/>
            <person name="Barry K."/>
            <person name="Bills G."/>
            <person name="Bluhm B."/>
            <person name="Cannon C."/>
            <person name="Castanera R."/>
            <person name="Culley D."/>
            <person name="Daum C."/>
            <person name="Ezra D."/>
            <person name="Gonzalez J."/>
            <person name="Henrissat B."/>
            <person name="Kuo A."/>
            <person name="Liang C."/>
            <person name="Lipzen A."/>
            <person name="Lutzoni F."/>
            <person name="Magnuson J."/>
            <person name="Mondo S."/>
            <person name="Nolan M."/>
            <person name="Ohm R."/>
            <person name="Pangilinan J."/>
            <person name="Park H.-J."/>
            <person name="Ramirez L."/>
            <person name="Alfaro M."/>
            <person name="Sun H."/>
            <person name="Tritt A."/>
            <person name="Yoshinaga Y."/>
            <person name="Zwiers L.-H."/>
            <person name="Turgeon B."/>
            <person name="Goodwin S."/>
            <person name="Spatafora J."/>
            <person name="Crous P."/>
            <person name="Grigoriev I."/>
        </authorList>
    </citation>
    <scope>NUCLEOTIDE SEQUENCE</scope>
    <source>
        <strain evidence="2">CBS 183.55</strain>
    </source>
</reference>
<protein>
    <submittedName>
        <fullName evidence="2">Uncharacterized protein</fullName>
    </submittedName>
</protein>
<evidence type="ECO:0000256" key="1">
    <source>
        <dbReference type="SAM" id="MobiDB-lite"/>
    </source>
</evidence>
<dbReference type="EMBL" id="ML978963">
    <property type="protein sequence ID" value="KAF1930420.1"/>
    <property type="molecule type" value="Genomic_DNA"/>
</dbReference>
<accession>A0A6A5RSU0</accession>
<evidence type="ECO:0000313" key="2">
    <source>
        <dbReference type="EMBL" id="KAF1930420.1"/>
    </source>
</evidence>
<dbReference type="GeneID" id="54347424"/>
<dbReference type="RefSeq" id="XP_033450668.1">
    <property type="nucleotide sequence ID" value="XM_033589776.1"/>
</dbReference>
<feature type="compositionally biased region" description="Low complexity" evidence="1">
    <location>
        <begin position="110"/>
        <end position="120"/>
    </location>
</feature>
<name>A0A6A5RSU0_9PLEO</name>